<evidence type="ECO:0000256" key="2">
    <source>
        <dbReference type="ARBA" id="ARBA00023315"/>
    </source>
</evidence>
<evidence type="ECO:0000259" key="3">
    <source>
        <dbReference type="PROSITE" id="PS51186"/>
    </source>
</evidence>
<dbReference type="EMBL" id="AOSG01000034">
    <property type="protein sequence ID" value="EOR71534.1"/>
    <property type="molecule type" value="Genomic_DNA"/>
</dbReference>
<organism evidence="4 5">
    <name type="scientific">Thermobifida fusca TM51</name>
    <dbReference type="NCBI Taxonomy" id="1169414"/>
    <lineage>
        <taxon>Bacteria</taxon>
        <taxon>Bacillati</taxon>
        <taxon>Actinomycetota</taxon>
        <taxon>Actinomycetes</taxon>
        <taxon>Streptosporangiales</taxon>
        <taxon>Nocardiopsidaceae</taxon>
        <taxon>Thermobifida</taxon>
    </lineage>
</organism>
<dbReference type="PROSITE" id="PS51186">
    <property type="entry name" value="GNAT"/>
    <property type="match status" value="1"/>
</dbReference>
<dbReference type="RefSeq" id="WP_011291799.1">
    <property type="nucleotide sequence ID" value="NZ_AOSG01000034.1"/>
</dbReference>
<sequence>MLVRTVYPEEMPHVGELRVRTYLDQGLLDPDSPYLPVLRALGTSGIGDVLVAVDGDELLGTVTLRPFQEDSEITLSPDEAEVRALAVAPHAQRRGIGRLLLRSVIERARNAGVAHLVLSTQPIMVAAQRLYASEGFVRLPERDWSPQPGVPLLAYGLRLSARGQE</sequence>
<dbReference type="Gene3D" id="3.40.630.30">
    <property type="match status" value="1"/>
</dbReference>
<dbReference type="AlphaFoldDB" id="A0A9P2TBS0"/>
<accession>A0A9P2TBS0</accession>
<dbReference type="InterPro" id="IPR050832">
    <property type="entry name" value="Bact_Acetyltransf"/>
</dbReference>
<dbReference type="PANTHER" id="PTHR43877">
    <property type="entry name" value="AMINOALKYLPHOSPHONATE N-ACETYLTRANSFERASE-RELATED-RELATED"/>
    <property type="match status" value="1"/>
</dbReference>
<evidence type="ECO:0000256" key="1">
    <source>
        <dbReference type="ARBA" id="ARBA00022679"/>
    </source>
</evidence>
<keyword evidence="2" id="KW-0012">Acyltransferase</keyword>
<comment type="caution">
    <text evidence="4">The sequence shown here is derived from an EMBL/GenBank/DDBJ whole genome shotgun (WGS) entry which is preliminary data.</text>
</comment>
<keyword evidence="1" id="KW-0808">Transferase</keyword>
<evidence type="ECO:0000313" key="5">
    <source>
        <dbReference type="Proteomes" id="UP000014184"/>
    </source>
</evidence>
<gene>
    <name evidence="4" type="ORF">TM51_07191</name>
</gene>
<evidence type="ECO:0000313" key="4">
    <source>
        <dbReference type="EMBL" id="EOR71534.1"/>
    </source>
</evidence>
<protein>
    <submittedName>
        <fullName evidence="4">Acetyltransferase</fullName>
    </submittedName>
</protein>
<dbReference type="Pfam" id="PF00583">
    <property type="entry name" value="Acetyltransf_1"/>
    <property type="match status" value="1"/>
</dbReference>
<dbReference type="SUPFAM" id="SSF55729">
    <property type="entry name" value="Acyl-CoA N-acyltransferases (Nat)"/>
    <property type="match status" value="1"/>
</dbReference>
<reference evidence="4 5" key="1">
    <citation type="journal article" date="2013" name="Genome Announc.">
        <title>Draft Genome Sequence of the Lignocellulose Decomposer Thermobifida fusca Strain TM51.</title>
        <authorList>
            <person name="Toth A."/>
            <person name="Barna T."/>
            <person name="Nagy I."/>
            <person name="Horvath B."/>
            <person name="Nagy I."/>
            <person name="Tancsics A."/>
            <person name="Kriszt B."/>
            <person name="Baka E."/>
            <person name="Fekete C."/>
            <person name="Kukolya J."/>
        </authorList>
    </citation>
    <scope>NUCLEOTIDE SEQUENCE [LARGE SCALE GENOMIC DNA]</scope>
    <source>
        <strain evidence="4 5">TM51</strain>
    </source>
</reference>
<keyword evidence="5" id="KW-1185">Reference proteome</keyword>
<dbReference type="CDD" id="cd04301">
    <property type="entry name" value="NAT_SF"/>
    <property type="match status" value="1"/>
</dbReference>
<name>A0A9P2TBS0_THEFU</name>
<feature type="domain" description="N-acetyltransferase" evidence="3">
    <location>
        <begin position="1"/>
        <end position="162"/>
    </location>
</feature>
<dbReference type="PANTHER" id="PTHR43877:SF5">
    <property type="entry name" value="BLL8307 PROTEIN"/>
    <property type="match status" value="1"/>
</dbReference>
<proteinExistence type="predicted"/>
<dbReference type="InterPro" id="IPR000182">
    <property type="entry name" value="GNAT_dom"/>
</dbReference>
<dbReference type="Proteomes" id="UP000014184">
    <property type="component" value="Unassembled WGS sequence"/>
</dbReference>
<dbReference type="GO" id="GO:0016747">
    <property type="term" value="F:acyltransferase activity, transferring groups other than amino-acyl groups"/>
    <property type="evidence" value="ECO:0007669"/>
    <property type="project" value="InterPro"/>
</dbReference>
<dbReference type="InterPro" id="IPR016181">
    <property type="entry name" value="Acyl_CoA_acyltransferase"/>
</dbReference>